<organism evidence="1 2">
    <name type="scientific">Cryptolaemus montrouzieri</name>
    <dbReference type="NCBI Taxonomy" id="559131"/>
    <lineage>
        <taxon>Eukaryota</taxon>
        <taxon>Metazoa</taxon>
        <taxon>Ecdysozoa</taxon>
        <taxon>Arthropoda</taxon>
        <taxon>Hexapoda</taxon>
        <taxon>Insecta</taxon>
        <taxon>Pterygota</taxon>
        <taxon>Neoptera</taxon>
        <taxon>Endopterygota</taxon>
        <taxon>Coleoptera</taxon>
        <taxon>Polyphaga</taxon>
        <taxon>Cucujiformia</taxon>
        <taxon>Coccinelloidea</taxon>
        <taxon>Coccinellidae</taxon>
        <taxon>Scymninae</taxon>
        <taxon>Scymnini</taxon>
        <taxon>Cryptolaemus</taxon>
    </lineage>
</organism>
<dbReference type="EMBL" id="JABFTP020000062">
    <property type="protein sequence ID" value="KAL3272769.1"/>
    <property type="molecule type" value="Genomic_DNA"/>
</dbReference>
<evidence type="ECO:0000313" key="2">
    <source>
        <dbReference type="Proteomes" id="UP001516400"/>
    </source>
</evidence>
<evidence type="ECO:0000313" key="1">
    <source>
        <dbReference type="EMBL" id="KAL3272769.1"/>
    </source>
</evidence>
<protein>
    <submittedName>
        <fullName evidence="1">Uncharacterized protein</fullName>
    </submittedName>
</protein>
<reference evidence="1 2" key="1">
    <citation type="journal article" date="2021" name="BMC Biol.">
        <title>Horizontally acquired antibacterial genes associated with adaptive radiation of ladybird beetles.</title>
        <authorList>
            <person name="Li H.S."/>
            <person name="Tang X.F."/>
            <person name="Huang Y.H."/>
            <person name="Xu Z.Y."/>
            <person name="Chen M.L."/>
            <person name="Du X.Y."/>
            <person name="Qiu B.Y."/>
            <person name="Chen P.T."/>
            <person name="Zhang W."/>
            <person name="Slipinski A."/>
            <person name="Escalona H.E."/>
            <person name="Waterhouse R.M."/>
            <person name="Zwick A."/>
            <person name="Pang H."/>
        </authorList>
    </citation>
    <scope>NUCLEOTIDE SEQUENCE [LARGE SCALE GENOMIC DNA]</scope>
    <source>
        <strain evidence="1">SYSU2018</strain>
    </source>
</reference>
<feature type="non-terminal residue" evidence="1">
    <location>
        <position position="1"/>
    </location>
</feature>
<accession>A0ABD2N276</accession>
<comment type="caution">
    <text evidence="1">The sequence shown here is derived from an EMBL/GenBank/DDBJ whole genome shotgun (WGS) entry which is preliminary data.</text>
</comment>
<proteinExistence type="predicted"/>
<keyword evidence="2" id="KW-1185">Reference proteome</keyword>
<dbReference type="AlphaFoldDB" id="A0ABD2N276"/>
<dbReference type="Proteomes" id="UP001516400">
    <property type="component" value="Unassembled WGS sequence"/>
</dbReference>
<name>A0ABD2N276_9CUCU</name>
<gene>
    <name evidence="1" type="ORF">HHI36_014230</name>
</gene>
<sequence length="50" mass="5953">DYQRNTNRKPIIEEMLQETRRRRDAASSFRSIARDLEMDESSLIARLKKG</sequence>